<feature type="domain" description="BUB1 N-terminal" evidence="2">
    <location>
        <begin position="31"/>
        <end position="161"/>
    </location>
</feature>
<feature type="compositionally biased region" description="Gly residues" evidence="1">
    <location>
        <begin position="320"/>
        <end position="335"/>
    </location>
</feature>
<feature type="compositionally biased region" description="Low complexity" evidence="1">
    <location>
        <begin position="607"/>
        <end position="619"/>
    </location>
</feature>
<comment type="caution">
    <text evidence="3">The sequence shown here is derived from an EMBL/GenBank/DDBJ whole genome shotgun (WGS) entry which is preliminary data.</text>
</comment>
<name>A0A2J7ZS80_9CHLO</name>
<accession>A0A2J7ZS80</accession>
<feature type="region of interest" description="Disordered" evidence="1">
    <location>
        <begin position="207"/>
        <end position="267"/>
    </location>
</feature>
<feature type="compositionally biased region" description="Low complexity" evidence="1">
    <location>
        <begin position="420"/>
        <end position="442"/>
    </location>
</feature>
<dbReference type="AlphaFoldDB" id="A0A2J7ZS80"/>
<feature type="region of interest" description="Disordered" evidence="1">
    <location>
        <begin position="515"/>
        <end position="540"/>
    </location>
</feature>
<gene>
    <name evidence="3" type="ORF">TSOC_010826</name>
</gene>
<feature type="compositionally biased region" description="Low complexity" evidence="1">
    <location>
        <begin position="245"/>
        <end position="267"/>
    </location>
</feature>
<keyword evidence="4" id="KW-1185">Reference proteome</keyword>
<evidence type="ECO:0000313" key="3">
    <source>
        <dbReference type="EMBL" id="PNH03126.1"/>
    </source>
</evidence>
<proteinExistence type="predicted"/>
<organism evidence="3 4">
    <name type="scientific">Tetrabaena socialis</name>
    <dbReference type="NCBI Taxonomy" id="47790"/>
    <lineage>
        <taxon>Eukaryota</taxon>
        <taxon>Viridiplantae</taxon>
        <taxon>Chlorophyta</taxon>
        <taxon>core chlorophytes</taxon>
        <taxon>Chlorophyceae</taxon>
        <taxon>CS clade</taxon>
        <taxon>Chlamydomonadales</taxon>
        <taxon>Tetrabaenaceae</taxon>
        <taxon>Tetrabaena</taxon>
    </lineage>
</organism>
<feature type="region of interest" description="Disordered" evidence="1">
    <location>
        <begin position="396"/>
        <end position="480"/>
    </location>
</feature>
<evidence type="ECO:0000313" key="4">
    <source>
        <dbReference type="Proteomes" id="UP000236333"/>
    </source>
</evidence>
<protein>
    <recommendedName>
        <fullName evidence="2">BUB1 N-terminal domain-containing protein</fullName>
    </recommendedName>
</protein>
<dbReference type="SMART" id="SM00777">
    <property type="entry name" value="Mad3_BUB1_I"/>
    <property type="match status" value="1"/>
</dbReference>
<evidence type="ECO:0000256" key="1">
    <source>
        <dbReference type="SAM" id="MobiDB-lite"/>
    </source>
</evidence>
<feature type="region of interest" description="Disordered" evidence="1">
    <location>
        <begin position="302"/>
        <end position="335"/>
    </location>
</feature>
<feature type="region of interest" description="Disordered" evidence="1">
    <location>
        <begin position="591"/>
        <end position="619"/>
    </location>
</feature>
<dbReference type="OrthoDB" id="20524at2759"/>
<reference evidence="3 4" key="1">
    <citation type="journal article" date="2017" name="Mol. Biol. Evol.">
        <title>The 4-celled Tetrabaena socialis nuclear genome reveals the essential components for genetic control of cell number at the origin of multicellularity in the volvocine lineage.</title>
        <authorList>
            <person name="Featherston J."/>
            <person name="Arakaki Y."/>
            <person name="Hanschen E.R."/>
            <person name="Ferris P.J."/>
            <person name="Michod R.E."/>
            <person name="Olson B.J.S.C."/>
            <person name="Nozaki H."/>
            <person name="Durand P.M."/>
        </authorList>
    </citation>
    <scope>NUCLEOTIDE SEQUENCE [LARGE SCALE GENOMIC DNA]</scope>
    <source>
        <strain evidence="3 4">NIES-571</strain>
    </source>
</reference>
<dbReference type="Proteomes" id="UP000236333">
    <property type="component" value="Unassembled WGS sequence"/>
</dbReference>
<evidence type="ECO:0000259" key="2">
    <source>
        <dbReference type="SMART" id="SM00777"/>
    </source>
</evidence>
<dbReference type="InterPro" id="IPR011990">
    <property type="entry name" value="TPR-like_helical_dom_sf"/>
</dbReference>
<dbReference type="InterPro" id="IPR013212">
    <property type="entry name" value="Mad3/Bub1_I"/>
</dbReference>
<feature type="compositionally biased region" description="Low complexity" evidence="1">
    <location>
        <begin position="451"/>
        <end position="464"/>
    </location>
</feature>
<dbReference type="Gene3D" id="1.25.40.10">
    <property type="entry name" value="Tetratricopeptide repeat domain"/>
    <property type="match status" value="1"/>
</dbReference>
<sequence>MAEDDRTTGSLSWAVQLQRYLLAHSSDDAALLAQRKCLLDQLQANPASAQGWAQFLEHEEAEGLAAGRGSKVNSGLAQLYQRAIELVPRPRGVAPEAYMRLLVGHARYQWYRNEDEGRDLFKALKNQHLGDTSALLYHEWALLELQAGNTSKALSVAQKGLKERAEPRSLLEDLVAQLQGSPGAAGAAADVTGGLPERKVHFQDMASSDTNGFADGSASARRQAPPSTPGLHLKAPDPSCATANTTSTSYTHLSGGSSSSVSKSSTSMLPADLSLGLSGHPHTGLSGFAPSKSVASCLSQGSEDDTINCRSADENRTQGSLGGAGGAGAASHGGGGNTGTMTMPAGIAATLNLAAGAAAVAALGTGGGGGSSGGGNNTGNMSLGLRRFGLKSKAVRVTSGDRPAGAQQQQQQQSVGAEGASPVAGATSAAAYTPAPGPAVAASRSEYGGEPDPAGRGAFPGPAAERPSGGMLPPAAPQPAAAAAAATGPYGSVPRPRDVDAALAAAAAALGGLGAAGGEEEAEEEALSRKRRAAAEAAQSPARLVASVLLRDEGGIKRRQSPDLGPHYSGYIAAGAAAGAAAAAGGVVAAAGRPTGASNGQEERHGPLAAATPRAAAAAAAGDLLPPQLSVDGGYLAAAAPARATREPPPHPPAADG</sequence>
<dbReference type="EMBL" id="PGGS01000544">
    <property type="protein sequence ID" value="PNH03126.1"/>
    <property type="molecule type" value="Genomic_DNA"/>
</dbReference>